<sequence length="22" mass="2501">MRQSDQSPFVDVASCLSMTREL</sequence>
<proteinExistence type="predicted"/>
<evidence type="ECO:0000313" key="2">
    <source>
        <dbReference type="Proteomes" id="UP000238164"/>
    </source>
</evidence>
<accession>A0A2N9JKE7</accession>
<reference evidence="1 2" key="1">
    <citation type="submission" date="2018-02" db="EMBL/GenBank/DDBJ databases">
        <authorList>
            <person name="Cohen D.B."/>
            <person name="Kent A.D."/>
        </authorList>
    </citation>
    <scope>NUCLEOTIDE SEQUENCE [LARGE SCALE GENOMIC DNA]</scope>
    <source>
        <strain evidence="1">1</strain>
    </source>
</reference>
<dbReference type="Proteomes" id="UP000238164">
    <property type="component" value="Chromosome 1"/>
</dbReference>
<name>A0A2N9JKE7_9ACTN</name>
<evidence type="ECO:0000313" key="1">
    <source>
        <dbReference type="EMBL" id="SPD88028.1"/>
    </source>
</evidence>
<organism evidence="1 2">
    <name type="scientific">Micropruina glycogenica</name>
    <dbReference type="NCBI Taxonomy" id="75385"/>
    <lineage>
        <taxon>Bacteria</taxon>
        <taxon>Bacillati</taxon>
        <taxon>Actinomycetota</taxon>
        <taxon>Actinomycetes</taxon>
        <taxon>Propionibacteriales</taxon>
        <taxon>Nocardioidaceae</taxon>
        <taxon>Micropruina</taxon>
    </lineage>
</organism>
<dbReference type="KEGG" id="mgg:MPLG2_2998"/>
<dbReference type="EMBL" id="LT985188">
    <property type="protein sequence ID" value="SPD88028.1"/>
    <property type="molecule type" value="Genomic_DNA"/>
</dbReference>
<dbReference type="AlphaFoldDB" id="A0A2N9JKE7"/>
<keyword evidence="2" id="KW-1185">Reference proteome</keyword>
<gene>
    <name evidence="1" type="ORF">MPLG2_2998</name>
</gene>
<protein>
    <submittedName>
        <fullName evidence="1">Uncharacterized protein</fullName>
    </submittedName>
</protein>